<gene>
    <name evidence="2" type="ORF">GCM10023081_18500</name>
</gene>
<dbReference type="EMBL" id="BAABEO010000011">
    <property type="protein sequence ID" value="GAA3680659.1"/>
    <property type="molecule type" value="Genomic_DNA"/>
</dbReference>
<evidence type="ECO:0000313" key="3">
    <source>
        <dbReference type="Proteomes" id="UP001500752"/>
    </source>
</evidence>
<name>A0ABP7C858_9MICC</name>
<sequence length="78" mass="8390">MALMVARTSRALSAERDSTSGPAKRRWIVAEGKAAGKAPEVGEKGTPLLSRLKGGAKEGRVQEFRHKPILPAVPLERD</sequence>
<evidence type="ECO:0000256" key="1">
    <source>
        <dbReference type="SAM" id="MobiDB-lite"/>
    </source>
</evidence>
<dbReference type="Proteomes" id="UP001500752">
    <property type="component" value="Unassembled WGS sequence"/>
</dbReference>
<feature type="region of interest" description="Disordered" evidence="1">
    <location>
        <begin position="1"/>
        <end position="24"/>
    </location>
</feature>
<accession>A0ABP7C858</accession>
<organism evidence="2 3">
    <name type="scientific">Arthrobacter ginkgonis</name>
    <dbReference type="NCBI Taxonomy" id="1630594"/>
    <lineage>
        <taxon>Bacteria</taxon>
        <taxon>Bacillati</taxon>
        <taxon>Actinomycetota</taxon>
        <taxon>Actinomycetes</taxon>
        <taxon>Micrococcales</taxon>
        <taxon>Micrococcaceae</taxon>
        <taxon>Arthrobacter</taxon>
    </lineage>
</organism>
<evidence type="ECO:0000313" key="2">
    <source>
        <dbReference type="EMBL" id="GAA3680659.1"/>
    </source>
</evidence>
<comment type="caution">
    <text evidence="2">The sequence shown here is derived from an EMBL/GenBank/DDBJ whole genome shotgun (WGS) entry which is preliminary data.</text>
</comment>
<reference evidence="3" key="1">
    <citation type="journal article" date="2019" name="Int. J. Syst. Evol. Microbiol.">
        <title>The Global Catalogue of Microorganisms (GCM) 10K type strain sequencing project: providing services to taxonomists for standard genome sequencing and annotation.</title>
        <authorList>
            <consortium name="The Broad Institute Genomics Platform"/>
            <consortium name="The Broad Institute Genome Sequencing Center for Infectious Disease"/>
            <person name="Wu L."/>
            <person name="Ma J."/>
        </authorList>
    </citation>
    <scope>NUCLEOTIDE SEQUENCE [LARGE SCALE GENOMIC DNA]</scope>
    <source>
        <strain evidence="3">JCM 30742</strain>
    </source>
</reference>
<keyword evidence="3" id="KW-1185">Reference proteome</keyword>
<protein>
    <submittedName>
        <fullName evidence="2">Uncharacterized protein</fullName>
    </submittedName>
</protein>
<proteinExistence type="predicted"/>